<evidence type="ECO:0000259" key="4">
    <source>
        <dbReference type="PROSITE" id="PS51733"/>
    </source>
</evidence>
<feature type="domain" description="BPL/LPL catalytic" evidence="4">
    <location>
        <begin position="1"/>
        <end position="146"/>
    </location>
</feature>
<dbReference type="InterPro" id="IPR004408">
    <property type="entry name" value="Biotin_CoA_COase_ligase"/>
</dbReference>
<sequence>MTIGLPLVGISGEYQTLLTTCLALSVTDATQKLGLEQVRIKWPNDLVCDAGAVSGAEEPTEATSRDEEPRFGYFKLGGILAELHQIPGAGSCALLGLGLNVNWPEVPTELSGIASSLNKVVGHEIDREELLIQILLALDARWLPMLEEPAGDLSVMFDTYRSRSATIGSRVRVVLPQGELVGTAADIAADGALLLRDDSGVEHVVTVGDVVHARPAS</sequence>
<dbReference type="InterPro" id="IPR004143">
    <property type="entry name" value="BPL_LPL_catalytic"/>
</dbReference>
<proteinExistence type="predicted"/>
<dbReference type="PROSITE" id="PS51733">
    <property type="entry name" value="BPL_LPL_CATALYTIC"/>
    <property type="match status" value="1"/>
</dbReference>
<dbReference type="PANTHER" id="PTHR12835:SF5">
    <property type="entry name" value="BIOTIN--PROTEIN LIGASE"/>
    <property type="match status" value="1"/>
</dbReference>
<dbReference type="Gene3D" id="3.30.930.10">
    <property type="entry name" value="Bira Bifunctional Protein, Domain 2"/>
    <property type="match status" value="1"/>
</dbReference>
<name>A0A6J7FIR1_9ZZZZ</name>
<organism evidence="5">
    <name type="scientific">freshwater metagenome</name>
    <dbReference type="NCBI Taxonomy" id="449393"/>
    <lineage>
        <taxon>unclassified sequences</taxon>
        <taxon>metagenomes</taxon>
        <taxon>ecological metagenomes</taxon>
    </lineage>
</organism>
<evidence type="ECO:0000256" key="1">
    <source>
        <dbReference type="ARBA" id="ARBA00022598"/>
    </source>
</evidence>
<dbReference type="SUPFAM" id="SSF50037">
    <property type="entry name" value="C-terminal domain of transcriptional repressors"/>
    <property type="match status" value="1"/>
</dbReference>
<dbReference type="InterPro" id="IPR008988">
    <property type="entry name" value="Transcriptional_repressor_C"/>
</dbReference>
<keyword evidence="1" id="KW-0436">Ligase</keyword>
<dbReference type="InterPro" id="IPR045864">
    <property type="entry name" value="aa-tRNA-synth_II/BPL/LPL"/>
</dbReference>
<keyword evidence="2" id="KW-0547">Nucleotide-binding</keyword>
<dbReference type="GO" id="GO:0005737">
    <property type="term" value="C:cytoplasm"/>
    <property type="evidence" value="ECO:0007669"/>
    <property type="project" value="TreeGrafter"/>
</dbReference>
<dbReference type="Pfam" id="PF02237">
    <property type="entry name" value="BPL_C"/>
    <property type="match status" value="1"/>
</dbReference>
<evidence type="ECO:0000256" key="3">
    <source>
        <dbReference type="ARBA" id="ARBA00022840"/>
    </source>
</evidence>
<dbReference type="EMBL" id="CAFBMG010000017">
    <property type="protein sequence ID" value="CAB4892329.1"/>
    <property type="molecule type" value="Genomic_DNA"/>
</dbReference>
<dbReference type="GO" id="GO:0004077">
    <property type="term" value="F:biotin--[biotin carboxyl-carrier protein] ligase activity"/>
    <property type="evidence" value="ECO:0007669"/>
    <property type="project" value="InterPro"/>
</dbReference>
<evidence type="ECO:0000313" key="5">
    <source>
        <dbReference type="EMBL" id="CAB4892329.1"/>
    </source>
</evidence>
<protein>
    <submittedName>
        <fullName evidence="5">Unannotated protein</fullName>
    </submittedName>
</protein>
<dbReference type="InterPro" id="IPR003142">
    <property type="entry name" value="BPL_C"/>
</dbReference>
<reference evidence="5" key="1">
    <citation type="submission" date="2020-05" db="EMBL/GenBank/DDBJ databases">
        <authorList>
            <person name="Chiriac C."/>
            <person name="Salcher M."/>
            <person name="Ghai R."/>
            <person name="Kavagutti S V."/>
        </authorList>
    </citation>
    <scope>NUCLEOTIDE SEQUENCE</scope>
</reference>
<dbReference type="GO" id="GO:0005524">
    <property type="term" value="F:ATP binding"/>
    <property type="evidence" value="ECO:0007669"/>
    <property type="project" value="UniProtKB-KW"/>
</dbReference>
<dbReference type="Gene3D" id="2.30.30.100">
    <property type="match status" value="1"/>
</dbReference>
<keyword evidence="3" id="KW-0067">ATP-binding</keyword>
<evidence type="ECO:0000256" key="2">
    <source>
        <dbReference type="ARBA" id="ARBA00022741"/>
    </source>
</evidence>
<accession>A0A6J7FIR1</accession>
<dbReference type="SUPFAM" id="SSF55681">
    <property type="entry name" value="Class II aaRS and biotin synthetases"/>
    <property type="match status" value="1"/>
</dbReference>
<gene>
    <name evidence="5" type="ORF">UFOPK3519_00360</name>
</gene>
<dbReference type="PANTHER" id="PTHR12835">
    <property type="entry name" value="BIOTIN PROTEIN LIGASE"/>
    <property type="match status" value="1"/>
</dbReference>
<dbReference type="NCBIfam" id="TIGR00121">
    <property type="entry name" value="birA_ligase"/>
    <property type="match status" value="1"/>
</dbReference>
<dbReference type="AlphaFoldDB" id="A0A6J7FIR1"/>